<dbReference type="Gene3D" id="2.40.30.170">
    <property type="match status" value="1"/>
</dbReference>
<evidence type="ECO:0000313" key="5">
    <source>
        <dbReference type="Proteomes" id="UP000265916"/>
    </source>
</evidence>
<accession>A0A3A1YFK2</accession>
<evidence type="ECO:0000256" key="1">
    <source>
        <dbReference type="ARBA" id="ARBA00009477"/>
    </source>
</evidence>
<dbReference type="Pfam" id="PF25917">
    <property type="entry name" value="BSH_RND"/>
    <property type="match status" value="1"/>
</dbReference>
<dbReference type="Gene3D" id="2.40.50.100">
    <property type="match status" value="1"/>
</dbReference>
<dbReference type="RefSeq" id="WP_119532597.1">
    <property type="nucleotide sequence ID" value="NZ_JBHSSP010000020.1"/>
</dbReference>
<dbReference type="AlphaFoldDB" id="A0A3A1YFK2"/>
<evidence type="ECO:0000259" key="3">
    <source>
        <dbReference type="Pfam" id="PF25917"/>
    </source>
</evidence>
<dbReference type="PANTHER" id="PTHR30469">
    <property type="entry name" value="MULTIDRUG RESISTANCE PROTEIN MDTA"/>
    <property type="match status" value="1"/>
</dbReference>
<dbReference type="SUPFAM" id="SSF111369">
    <property type="entry name" value="HlyD-like secretion proteins"/>
    <property type="match status" value="1"/>
</dbReference>
<sequence>MSKRKSALFYILMGLAILVLLALSAFSYFISYQKSKYKLPPSISSVSAIQLETRSYTGGVISSGFLQTADTSSLALATSGTVKTINFKAGQQVKKGQVILSLDVAAEQASLAASRASLSTLQLTYEGFKAAYANGGASKLEVDNALANLNAQKNSVLAAERTIATKQIVAPFDGTIGSISPSVGTVVSSGTVLVTLIPNDSQSSNNYYANVAFSPNALKNVSAGNAVKAYDGEGKLIAEGTVAAVDPTISTSTGLSQVRVEFPINENLKTGLFVKVSVATDTLQNQIVIPEIAVNYSLYGQVVYRLDPLTDADKEKIASFGSTDGVYHVTQVRITANNHVNNLVLVTEGLKAGDIVVTNYNNIMDGSLVRIAKGYGIGVPNTFALPAEAKETDK</sequence>
<reference evidence="4 5" key="1">
    <citation type="submission" date="2017-08" db="EMBL/GenBank/DDBJ databases">
        <title>Reclassification of Bisgaard taxon 37 and 44.</title>
        <authorList>
            <person name="Christensen H."/>
        </authorList>
    </citation>
    <scope>NUCLEOTIDE SEQUENCE [LARGE SCALE GENOMIC DNA]</scope>
    <source>
        <strain evidence="4 5">111</strain>
    </source>
</reference>
<dbReference type="Proteomes" id="UP000265916">
    <property type="component" value="Unassembled WGS sequence"/>
</dbReference>
<dbReference type="Gene3D" id="1.10.287.470">
    <property type="entry name" value="Helix hairpin bin"/>
    <property type="match status" value="1"/>
</dbReference>
<dbReference type="Gene3D" id="2.40.420.20">
    <property type="match status" value="1"/>
</dbReference>
<dbReference type="InterPro" id="IPR058625">
    <property type="entry name" value="MdtA-like_BSH"/>
</dbReference>
<name>A0A3A1YFK2_9GAMM</name>
<keyword evidence="5" id="KW-1185">Reference proteome</keyword>
<keyword evidence="2" id="KW-0812">Transmembrane</keyword>
<keyword evidence="2" id="KW-1133">Transmembrane helix</keyword>
<dbReference type="NCBIfam" id="TIGR01730">
    <property type="entry name" value="RND_mfp"/>
    <property type="match status" value="1"/>
</dbReference>
<dbReference type="EMBL" id="NRJG01000170">
    <property type="protein sequence ID" value="RIY34817.1"/>
    <property type="molecule type" value="Genomic_DNA"/>
</dbReference>
<evidence type="ECO:0000313" key="4">
    <source>
        <dbReference type="EMBL" id="RIY34817.1"/>
    </source>
</evidence>
<dbReference type="GO" id="GO:1990281">
    <property type="term" value="C:efflux pump complex"/>
    <property type="evidence" value="ECO:0007669"/>
    <property type="project" value="TreeGrafter"/>
</dbReference>
<dbReference type="GO" id="GO:0015562">
    <property type="term" value="F:efflux transmembrane transporter activity"/>
    <property type="evidence" value="ECO:0007669"/>
    <property type="project" value="TreeGrafter"/>
</dbReference>
<gene>
    <name evidence="4" type="ORF">CKF58_07630</name>
</gene>
<feature type="transmembrane region" description="Helical" evidence="2">
    <location>
        <begin position="7"/>
        <end position="30"/>
    </location>
</feature>
<evidence type="ECO:0000256" key="2">
    <source>
        <dbReference type="SAM" id="Phobius"/>
    </source>
</evidence>
<protein>
    <recommendedName>
        <fullName evidence="3">Multidrug resistance protein MdtA-like barrel-sandwich hybrid domain-containing protein</fullName>
    </recommendedName>
</protein>
<keyword evidence="2" id="KW-0472">Membrane</keyword>
<dbReference type="InterPro" id="IPR006143">
    <property type="entry name" value="RND_pump_MFP"/>
</dbReference>
<organism evidence="4 5">
    <name type="scientific">Psittacicella hinzii</name>
    <dbReference type="NCBI Taxonomy" id="2028575"/>
    <lineage>
        <taxon>Bacteria</taxon>
        <taxon>Pseudomonadati</taxon>
        <taxon>Pseudomonadota</taxon>
        <taxon>Gammaproteobacteria</taxon>
        <taxon>Pasteurellales</taxon>
        <taxon>Psittacicellaceae</taxon>
        <taxon>Psittacicella</taxon>
    </lineage>
</organism>
<comment type="caution">
    <text evidence="4">The sequence shown here is derived from an EMBL/GenBank/DDBJ whole genome shotgun (WGS) entry which is preliminary data.</text>
</comment>
<feature type="domain" description="Multidrug resistance protein MdtA-like barrel-sandwich hybrid" evidence="3">
    <location>
        <begin position="79"/>
        <end position="192"/>
    </location>
</feature>
<proteinExistence type="inferred from homology"/>
<dbReference type="OrthoDB" id="9806939at2"/>
<comment type="similarity">
    <text evidence="1">Belongs to the membrane fusion protein (MFP) (TC 8.A.1) family.</text>
</comment>
<dbReference type="PANTHER" id="PTHR30469:SF11">
    <property type="entry name" value="BLL4320 PROTEIN"/>
    <property type="match status" value="1"/>
</dbReference>